<evidence type="ECO:0000313" key="2">
    <source>
        <dbReference type="Proteomes" id="UP000509702"/>
    </source>
</evidence>
<name>A0A6N1ASV7_9PROT</name>
<reference evidence="1 2" key="1">
    <citation type="submission" date="2020-06" db="EMBL/GenBank/DDBJ databases">
        <title>Complete genome of Azosprillum oryzae KACC14407.</title>
        <authorList>
            <person name="Kim M."/>
            <person name="Park Y.-J."/>
            <person name="Shin J.-H."/>
        </authorList>
    </citation>
    <scope>NUCLEOTIDE SEQUENCE [LARGE SCALE GENOMIC DNA]</scope>
    <source>
        <strain evidence="1 2">KACC 14407</strain>
        <plasmid evidence="1 2">unnamed7</plasmid>
    </source>
</reference>
<geneLocation type="plasmid" evidence="1 2">
    <name>unnamed7</name>
</geneLocation>
<proteinExistence type="predicted"/>
<keyword evidence="1" id="KW-0614">Plasmid</keyword>
<organism evidence="1 2">
    <name type="scientific">Azospirillum oryzae</name>
    <dbReference type="NCBI Taxonomy" id="286727"/>
    <lineage>
        <taxon>Bacteria</taxon>
        <taxon>Pseudomonadati</taxon>
        <taxon>Pseudomonadota</taxon>
        <taxon>Alphaproteobacteria</taxon>
        <taxon>Rhodospirillales</taxon>
        <taxon>Azospirillaceae</taxon>
        <taxon>Azospirillum</taxon>
    </lineage>
</organism>
<dbReference type="KEGG" id="aoz:HUE56_29275"/>
<evidence type="ECO:0000313" key="1">
    <source>
        <dbReference type="EMBL" id="QKS54600.1"/>
    </source>
</evidence>
<dbReference type="Proteomes" id="UP000509702">
    <property type="component" value="Plasmid unnamed7"/>
</dbReference>
<dbReference type="AlphaFoldDB" id="A0A6N1ASV7"/>
<accession>A0A6N1ASV7</accession>
<protein>
    <submittedName>
        <fullName evidence="1">Uncharacterized protein</fullName>
    </submittedName>
</protein>
<keyword evidence="2" id="KW-1185">Reference proteome</keyword>
<sequence length="74" mass="8096">MQTISDHDFRPPRLTIQYALTALHLWFTDRISLATLLLALRHHPAAVAGKGGSHIIDQQAAGAYFGSEPARSSE</sequence>
<gene>
    <name evidence="1" type="ORF">HUE56_29275</name>
</gene>
<dbReference type="RefSeq" id="WP_109153174.1">
    <property type="nucleotide sequence ID" value="NZ_BSOV01000001.1"/>
</dbReference>
<dbReference type="EMBL" id="CP054622">
    <property type="protein sequence ID" value="QKS54600.1"/>
    <property type="molecule type" value="Genomic_DNA"/>
</dbReference>